<keyword evidence="3" id="KW-1185">Reference proteome</keyword>
<evidence type="ECO:0000313" key="2">
    <source>
        <dbReference type="EMBL" id="CAA7411012.1"/>
    </source>
</evidence>
<reference evidence="1" key="1">
    <citation type="submission" date="2019-12" db="EMBL/GenBank/DDBJ databases">
        <authorList>
            <person name="Scholz U."/>
            <person name="Mascher M."/>
            <person name="Fiebig A."/>
        </authorList>
    </citation>
    <scope>NUCLEOTIDE SEQUENCE</scope>
</reference>
<dbReference type="Proteomes" id="UP000663760">
    <property type="component" value="Chromosome 18"/>
</dbReference>
<name>A0A7I8JVH6_SPIIN</name>
<organism evidence="1">
    <name type="scientific">Spirodela intermedia</name>
    <name type="common">Intermediate duckweed</name>
    <dbReference type="NCBI Taxonomy" id="51605"/>
    <lineage>
        <taxon>Eukaryota</taxon>
        <taxon>Viridiplantae</taxon>
        <taxon>Streptophyta</taxon>
        <taxon>Embryophyta</taxon>
        <taxon>Tracheophyta</taxon>
        <taxon>Spermatophyta</taxon>
        <taxon>Magnoliopsida</taxon>
        <taxon>Liliopsida</taxon>
        <taxon>Araceae</taxon>
        <taxon>Lemnoideae</taxon>
        <taxon>Spirodela</taxon>
    </lineage>
</organism>
<sequence>MNKVDQYLLPQSVLVPQAKCLDTCRCYSESLV</sequence>
<protein>
    <submittedName>
        <fullName evidence="1">Uncharacterized protein</fullName>
    </submittedName>
</protein>
<dbReference type="EMBL" id="LR746281">
    <property type="protein sequence ID" value="CAA7411012.1"/>
    <property type="molecule type" value="Genomic_DNA"/>
</dbReference>
<proteinExistence type="predicted"/>
<evidence type="ECO:0000313" key="1">
    <source>
        <dbReference type="EMBL" id="CAA2634799.1"/>
    </source>
</evidence>
<dbReference type="EMBL" id="LR743605">
    <property type="protein sequence ID" value="CAA2634799.1"/>
    <property type="molecule type" value="Genomic_DNA"/>
</dbReference>
<dbReference type="AlphaFoldDB" id="A0A7I8JVH6"/>
<gene>
    <name evidence="1" type="ORF">SI7747_18020191</name>
    <name evidence="2" type="ORF">SI8410_18021690</name>
</gene>
<evidence type="ECO:0000313" key="3">
    <source>
        <dbReference type="Proteomes" id="UP000663760"/>
    </source>
</evidence>
<accession>A0A7I8JVH6</accession>